<evidence type="ECO:0000313" key="3">
    <source>
        <dbReference type="Proteomes" id="UP000575985"/>
    </source>
</evidence>
<sequence>MRYRITFVAGLAVGYVLGAKAGKARYEQIVRLARSVVDSPAVQETAGVVGAQVAGAGKAAYHRISERLPVTSLKDFLARPTEDEADELDPTVVEGMPTSGSSDSKLNGAGPDVPGKGR</sequence>
<organism evidence="2 3">
    <name type="scientific">Streptomonospora nanhaiensis</name>
    <dbReference type="NCBI Taxonomy" id="1323731"/>
    <lineage>
        <taxon>Bacteria</taxon>
        <taxon>Bacillati</taxon>
        <taxon>Actinomycetota</taxon>
        <taxon>Actinomycetes</taxon>
        <taxon>Streptosporangiales</taxon>
        <taxon>Nocardiopsidaceae</taxon>
        <taxon>Streptomonospora</taxon>
    </lineage>
</organism>
<proteinExistence type="predicted"/>
<keyword evidence="3" id="KW-1185">Reference proteome</keyword>
<dbReference type="AlphaFoldDB" id="A0A853BKY8"/>
<evidence type="ECO:0008006" key="4">
    <source>
        <dbReference type="Google" id="ProtNLM"/>
    </source>
</evidence>
<gene>
    <name evidence="2" type="ORF">HNR12_001651</name>
</gene>
<reference evidence="2 3" key="1">
    <citation type="submission" date="2020-07" db="EMBL/GenBank/DDBJ databases">
        <title>Sequencing the genomes of 1000 actinobacteria strains.</title>
        <authorList>
            <person name="Klenk H.-P."/>
        </authorList>
    </citation>
    <scope>NUCLEOTIDE SEQUENCE [LARGE SCALE GENOMIC DNA]</scope>
    <source>
        <strain evidence="2 3">DSM 45927</strain>
    </source>
</reference>
<protein>
    <recommendedName>
        <fullName evidence="4">Protoporphyrinogen oxidase</fullName>
    </recommendedName>
</protein>
<feature type="region of interest" description="Disordered" evidence="1">
    <location>
        <begin position="79"/>
        <end position="118"/>
    </location>
</feature>
<dbReference type="EMBL" id="JACCFO010000001">
    <property type="protein sequence ID" value="NYI95374.1"/>
    <property type="molecule type" value="Genomic_DNA"/>
</dbReference>
<comment type="caution">
    <text evidence="2">The sequence shown here is derived from an EMBL/GenBank/DDBJ whole genome shotgun (WGS) entry which is preliminary data.</text>
</comment>
<evidence type="ECO:0000313" key="2">
    <source>
        <dbReference type="EMBL" id="NYI95374.1"/>
    </source>
</evidence>
<evidence type="ECO:0000256" key="1">
    <source>
        <dbReference type="SAM" id="MobiDB-lite"/>
    </source>
</evidence>
<accession>A0A853BKY8</accession>
<dbReference type="Proteomes" id="UP000575985">
    <property type="component" value="Unassembled WGS sequence"/>
</dbReference>
<name>A0A853BKY8_9ACTN</name>
<dbReference type="RefSeq" id="WP_179766901.1">
    <property type="nucleotide sequence ID" value="NZ_JACCFO010000001.1"/>
</dbReference>